<reference evidence="2" key="1">
    <citation type="submission" date="2021-05" db="EMBL/GenBank/DDBJ databases">
        <authorList>
            <person name="Tigano A."/>
        </authorList>
    </citation>
    <scope>NUCLEOTIDE SEQUENCE</scope>
</reference>
<feature type="domain" description="PiggyBac transposable element-derived protein" evidence="1">
    <location>
        <begin position="1"/>
        <end position="136"/>
    </location>
</feature>
<protein>
    <submittedName>
        <fullName evidence="2">(Atlantic silverside) hypothetical protein</fullName>
    </submittedName>
</protein>
<dbReference type="EMBL" id="CAJRST010004446">
    <property type="protein sequence ID" value="CAG5871546.1"/>
    <property type="molecule type" value="Genomic_DNA"/>
</dbReference>
<evidence type="ECO:0000259" key="1">
    <source>
        <dbReference type="Pfam" id="PF13843"/>
    </source>
</evidence>
<evidence type="ECO:0000313" key="2">
    <source>
        <dbReference type="EMBL" id="CAG5871546.1"/>
    </source>
</evidence>
<evidence type="ECO:0000313" key="3">
    <source>
        <dbReference type="Proteomes" id="UP000677803"/>
    </source>
</evidence>
<dbReference type="InterPro" id="IPR029526">
    <property type="entry name" value="PGBD"/>
</dbReference>
<proteinExistence type="predicted"/>
<name>A0A8S4ANM2_9TELE</name>
<dbReference type="Pfam" id="PF13843">
    <property type="entry name" value="DDE_Tnp_1_7"/>
    <property type="match status" value="1"/>
</dbReference>
<dbReference type="PANTHER" id="PTHR46599">
    <property type="entry name" value="PIGGYBAC TRANSPOSABLE ELEMENT-DERIVED PROTEIN 4"/>
    <property type="match status" value="1"/>
</dbReference>
<dbReference type="Proteomes" id="UP000677803">
    <property type="component" value="Unassembled WGS sequence"/>
</dbReference>
<dbReference type="AlphaFoldDB" id="A0A8S4ANM2"/>
<sequence>MEPFLNKGRTVAMDNFFTSLSLANRLLQRNTTLLGTINKIRQELPATAKETSGHQLHFTQVFKSGSALLTVTMHHKVEIVDIQKQKPNTVVDYNHLKCGVDIMDQKLRNYSVRAGTRRWPMAVFYNLLDMAATNAHVLYTACKGSKDSRRLFMLELSEELKNRLLQEKTQEEEQKQLRREMRVSQHKKTQCQARILCNKNKITERCVHCGKFTCGKCRKGSPWECGNC</sequence>
<keyword evidence="3" id="KW-1185">Reference proteome</keyword>
<organism evidence="2 3">
    <name type="scientific">Menidia menidia</name>
    <name type="common">Atlantic silverside</name>
    <dbReference type="NCBI Taxonomy" id="238744"/>
    <lineage>
        <taxon>Eukaryota</taxon>
        <taxon>Metazoa</taxon>
        <taxon>Chordata</taxon>
        <taxon>Craniata</taxon>
        <taxon>Vertebrata</taxon>
        <taxon>Euteleostomi</taxon>
        <taxon>Actinopterygii</taxon>
        <taxon>Neopterygii</taxon>
        <taxon>Teleostei</taxon>
        <taxon>Neoteleostei</taxon>
        <taxon>Acanthomorphata</taxon>
        <taxon>Ovalentaria</taxon>
        <taxon>Atherinomorphae</taxon>
        <taxon>Atheriniformes</taxon>
        <taxon>Atherinopsidae</taxon>
        <taxon>Menidiinae</taxon>
        <taxon>Menidia</taxon>
    </lineage>
</organism>
<dbReference type="PANTHER" id="PTHR46599:SF6">
    <property type="entry name" value="DUAL SPECIFICITY PHOSPHATASE 26"/>
    <property type="match status" value="1"/>
</dbReference>
<comment type="caution">
    <text evidence="2">The sequence shown here is derived from an EMBL/GenBank/DDBJ whole genome shotgun (WGS) entry which is preliminary data.</text>
</comment>
<dbReference type="OrthoDB" id="9986773at2759"/>
<gene>
    <name evidence="2" type="ORF">MMEN_LOCUS4918</name>
</gene>
<accession>A0A8S4ANM2</accession>